<sequence>MAHCSRRKHDRDVEKNPLLDKHHHSEKNQRRRQNDLYGLMAGGDNHRHEFRSPGIVPIEAVPLDHPSLFSPVIGSDGVVSLFLQHDIMVQLHPSGAVRVVHRRSGATAGIASSAANNALYAEHPCVAKMEYCTDVVSLALEQVMRADVFAKITKRGCLFTTINHGLVYLVDSSGVKSTTESFVILNNETTKRYFYSGANYTPSDEDFAECESLISLSRNYTTNVGTIVWVIGGVRVKQSTDGAVNVHVVSKRPGSAAVGLAGGGGGSVGGQITAENPSASGAVGASSSSNGSGSATSSASSSCGSAGRNASLIGASVQSSAIPGAEAGSIGGQRVSLTVMPNGDINLKRGDDLTVSMRCPVGSMLAGTESSFKLLDLSRDRARLTCDRRGFHARNGSHVAGFDNEMRFRLE</sequence>
<dbReference type="EnsemblMetazoa" id="XM_022815804">
    <property type="protein sequence ID" value="XP_022671539"/>
    <property type="gene ID" value="LOC111254691"/>
</dbReference>
<evidence type="ECO:0000313" key="3">
    <source>
        <dbReference type="Proteomes" id="UP000594260"/>
    </source>
</evidence>
<proteinExistence type="predicted"/>
<name>A0A7M7KTM8_VARDE</name>
<keyword evidence="3" id="KW-1185">Reference proteome</keyword>
<feature type="compositionally biased region" description="Low complexity" evidence="1">
    <location>
        <begin position="278"/>
        <end position="301"/>
    </location>
</feature>
<evidence type="ECO:0000313" key="2">
    <source>
        <dbReference type="EnsemblMetazoa" id="XP_022671539"/>
    </source>
</evidence>
<dbReference type="KEGG" id="vde:111254691"/>
<accession>A0A7M7KTM8</accession>
<evidence type="ECO:0000256" key="1">
    <source>
        <dbReference type="SAM" id="MobiDB-lite"/>
    </source>
</evidence>
<feature type="region of interest" description="Disordered" evidence="1">
    <location>
        <begin position="269"/>
        <end position="301"/>
    </location>
</feature>
<feature type="compositionally biased region" description="Basic and acidic residues" evidence="1">
    <location>
        <begin position="10"/>
        <end position="20"/>
    </location>
</feature>
<dbReference type="GeneID" id="111254691"/>
<dbReference type="AlphaFoldDB" id="A0A7M7KTM8"/>
<dbReference type="CTD" id="37220"/>
<dbReference type="PANTHER" id="PTHR39075">
    <property type="entry name" value="FI19908P1"/>
    <property type="match status" value="1"/>
</dbReference>
<dbReference type="GO" id="GO:0005615">
    <property type="term" value="C:extracellular space"/>
    <property type="evidence" value="ECO:0007669"/>
    <property type="project" value="TreeGrafter"/>
</dbReference>
<dbReference type="OrthoDB" id="6287170at2759"/>
<dbReference type="Proteomes" id="UP000594260">
    <property type="component" value="Unplaced"/>
</dbReference>
<dbReference type="PANTHER" id="PTHR39075:SF1">
    <property type="entry name" value="FI19908P1"/>
    <property type="match status" value="1"/>
</dbReference>
<protein>
    <submittedName>
        <fullName evidence="2">Uncharacterized protein</fullName>
    </submittedName>
</protein>
<dbReference type="InParanoid" id="A0A7M7KTM8"/>
<dbReference type="RefSeq" id="XP_022671539.1">
    <property type="nucleotide sequence ID" value="XM_022815804.1"/>
</dbReference>
<reference evidence="2" key="1">
    <citation type="submission" date="2021-01" db="UniProtKB">
        <authorList>
            <consortium name="EnsemblMetazoa"/>
        </authorList>
    </citation>
    <scope>IDENTIFICATION</scope>
</reference>
<feature type="region of interest" description="Disordered" evidence="1">
    <location>
        <begin position="1"/>
        <end position="32"/>
    </location>
</feature>
<organism evidence="2 3">
    <name type="scientific">Varroa destructor</name>
    <name type="common">Honeybee mite</name>
    <dbReference type="NCBI Taxonomy" id="109461"/>
    <lineage>
        <taxon>Eukaryota</taxon>
        <taxon>Metazoa</taxon>
        <taxon>Ecdysozoa</taxon>
        <taxon>Arthropoda</taxon>
        <taxon>Chelicerata</taxon>
        <taxon>Arachnida</taxon>
        <taxon>Acari</taxon>
        <taxon>Parasitiformes</taxon>
        <taxon>Mesostigmata</taxon>
        <taxon>Gamasina</taxon>
        <taxon>Dermanyssoidea</taxon>
        <taxon>Varroidae</taxon>
        <taxon>Varroa</taxon>
    </lineage>
</organism>